<sequence length="75" mass="9298">MKNKYFKILIFIVFGLWVVYFFQNIAFKKEPFTPKLNSIYHPFKRRMKSQFHKFIDPIVSFPKLLWNNLVKWNII</sequence>
<dbReference type="AlphaFoldDB" id="A0A6C0KS07"/>
<accession>A0A6C0KS07</accession>
<name>A0A6C0KS07_9ZZZZ</name>
<protein>
    <submittedName>
        <fullName evidence="2">Uncharacterized protein</fullName>
    </submittedName>
</protein>
<proteinExistence type="predicted"/>
<organism evidence="2">
    <name type="scientific">viral metagenome</name>
    <dbReference type="NCBI Taxonomy" id="1070528"/>
    <lineage>
        <taxon>unclassified sequences</taxon>
        <taxon>metagenomes</taxon>
        <taxon>organismal metagenomes</taxon>
    </lineage>
</organism>
<dbReference type="EMBL" id="MN740945">
    <property type="protein sequence ID" value="QHU19204.1"/>
    <property type="molecule type" value="Genomic_DNA"/>
</dbReference>
<keyword evidence="1" id="KW-0472">Membrane</keyword>
<feature type="transmembrane region" description="Helical" evidence="1">
    <location>
        <begin position="6"/>
        <end position="27"/>
    </location>
</feature>
<evidence type="ECO:0000256" key="1">
    <source>
        <dbReference type="SAM" id="Phobius"/>
    </source>
</evidence>
<keyword evidence="1" id="KW-0812">Transmembrane</keyword>
<evidence type="ECO:0000313" key="2">
    <source>
        <dbReference type="EMBL" id="QHU19204.1"/>
    </source>
</evidence>
<keyword evidence="1" id="KW-1133">Transmembrane helix</keyword>
<reference evidence="2" key="1">
    <citation type="journal article" date="2020" name="Nature">
        <title>Giant virus diversity and host interactions through global metagenomics.</title>
        <authorList>
            <person name="Schulz F."/>
            <person name="Roux S."/>
            <person name="Paez-Espino D."/>
            <person name="Jungbluth S."/>
            <person name="Walsh D.A."/>
            <person name="Denef V.J."/>
            <person name="McMahon K.D."/>
            <person name="Konstantinidis K.T."/>
            <person name="Eloe-Fadrosh E.A."/>
            <person name="Kyrpides N.C."/>
            <person name="Woyke T."/>
        </authorList>
    </citation>
    <scope>NUCLEOTIDE SEQUENCE</scope>
    <source>
        <strain evidence="2">GVMAG-S-3300013014-104</strain>
    </source>
</reference>